<reference evidence="3" key="2">
    <citation type="journal article" date="2017" name="Plant J.">
        <title>Araport11: a complete reannotation of the Arabidopsis thaliana reference genome.</title>
        <authorList>
            <person name="Cheng C.Y."/>
            <person name="Krishnakumar V."/>
            <person name="Chan A.P."/>
            <person name="Thibaud-Nissen F."/>
            <person name="Schobel S."/>
            <person name="Town C.D."/>
        </authorList>
    </citation>
    <scope>GENOME REANNOTATION</scope>
    <source>
        <strain evidence="3">cv. Columbia</strain>
    </source>
</reference>
<dbReference type="Proteomes" id="UP000006548">
    <property type="component" value="Chromosome 3"/>
</dbReference>
<name>F4IZ01_ARATH</name>
<dbReference type="AlphaFoldDB" id="F4IZ01"/>
<dbReference type="PaxDb" id="3702-AT3G28170.1"/>
<dbReference type="RefSeq" id="NP_189457.2">
    <property type="nucleotide sequence ID" value="NM_113736.3"/>
</dbReference>
<dbReference type="ExpressionAtlas" id="F4IZ01">
    <property type="expression patterns" value="baseline and differential"/>
</dbReference>
<sequence>MEISEAFSQGRVMVDERFGSGQKLVIDADVELFSSIPGLGFAAWESDIIFLRIDVEVAAKGMSLDDHKYCLPNIECWVACLVKVLTTVQADVLECIKTTKARRGQYELRQNTCVFEAGFMTQFGFRTGVKRFLSAALGQILKKGLELVLCNQTKVEFNAYLCGETKAKCLEGFTVKRNDNIVKWRFVELSLAKQANDDKANSKSNSD</sequence>
<dbReference type="TAIR" id="AT3G28170"/>
<dbReference type="GeneID" id="822443"/>
<evidence type="ECO:0000313" key="3">
    <source>
        <dbReference type="Proteomes" id="UP000006548"/>
    </source>
</evidence>
<organism evidence="2 3">
    <name type="scientific">Arabidopsis thaliana</name>
    <name type="common">Mouse-ear cress</name>
    <dbReference type="NCBI Taxonomy" id="3702"/>
    <lineage>
        <taxon>Eukaryota</taxon>
        <taxon>Viridiplantae</taxon>
        <taxon>Streptophyta</taxon>
        <taxon>Embryophyta</taxon>
        <taxon>Tracheophyta</taxon>
        <taxon>Spermatophyta</taxon>
        <taxon>Magnoliopsida</taxon>
        <taxon>eudicotyledons</taxon>
        <taxon>Gunneridae</taxon>
        <taxon>Pentapetalae</taxon>
        <taxon>rosids</taxon>
        <taxon>malvids</taxon>
        <taxon>Brassicales</taxon>
        <taxon>Brassicaceae</taxon>
        <taxon>Camelineae</taxon>
        <taxon>Arabidopsis</taxon>
    </lineage>
</organism>
<dbReference type="SMR" id="F4IZ01"/>
<keyword evidence="3" id="KW-1185">Reference proteome</keyword>
<gene>
    <name evidence="1 2" type="ordered locus">At3g28170</name>
</gene>
<accession>F4IZ01</accession>
<dbReference type="HOGENOM" id="CLU_1327969_0_0_1"/>
<proteinExistence type="predicted"/>
<evidence type="ECO:0000313" key="2">
    <source>
        <dbReference type="EMBL" id="AEE77411.1"/>
    </source>
</evidence>
<protein>
    <submittedName>
        <fullName evidence="2">Uncharacterized protein</fullName>
    </submittedName>
</protein>
<dbReference type="KEGG" id="ath:AT3G28170"/>
<dbReference type="EMBL" id="CP002686">
    <property type="protein sequence ID" value="AEE77411.1"/>
    <property type="molecule type" value="Genomic_DNA"/>
</dbReference>
<dbReference type="Araport" id="AT3G28170"/>
<dbReference type="InParanoid" id="F4IZ01"/>
<evidence type="ECO:0000313" key="1">
    <source>
        <dbReference type="Araport" id="AT3G28170"/>
    </source>
</evidence>
<reference evidence="2 3" key="1">
    <citation type="journal article" date="2000" name="Nature">
        <title>Sequence and analysis of chromosome 3 of the plant Arabidopsis thaliana.</title>
        <authorList>
            <consortium name="European Union Chromosome 3 Arabidopsis Sequencing Consortium"/>
            <consortium name="Institute for Genomic Research"/>
            <consortium name="Kazusa DNA Research Institute"/>
            <person name="Salanoubat M."/>
            <person name="Lemcke K."/>
            <person name="Rieger M."/>
            <person name="Ansorge W."/>
            <person name="Unseld M."/>
            <person name="Fartmann B."/>
            <person name="Valle G."/>
            <person name="Blocker H."/>
            <person name="Perez-Alonso M."/>
            <person name="Obermaier B."/>
            <person name="Delseny M."/>
            <person name="Boutry M."/>
            <person name="Grivell L.A."/>
            <person name="Mache R."/>
            <person name="Puigdomenech P."/>
            <person name="De Simone V."/>
            <person name="Choisne N."/>
            <person name="Artiguenave F."/>
            <person name="Robert C."/>
            <person name="Brottier P."/>
            <person name="Wincker P."/>
            <person name="Cattolico L."/>
            <person name="Weissenbach J."/>
            <person name="Saurin W."/>
            <person name="Quetier F."/>
            <person name="Schafer M."/>
            <person name="Muller-Auer S."/>
            <person name="Gabel C."/>
            <person name="Fuchs M."/>
            <person name="Benes V."/>
            <person name="Wurmbach E."/>
            <person name="Drzonek H."/>
            <person name="Erfle H."/>
            <person name="Jordan N."/>
            <person name="Bangert S."/>
            <person name="Wiedelmann R."/>
            <person name="Kranz H."/>
            <person name="Voss H."/>
            <person name="Holland R."/>
            <person name="Brandt P."/>
            <person name="Nyakatura G."/>
            <person name="Vezzi A."/>
            <person name="D'Angelo M."/>
            <person name="Pallavicini A."/>
            <person name="Toppo S."/>
            <person name="Simionati B."/>
            <person name="Conrad A."/>
            <person name="Hornischer K."/>
            <person name="Kauer G."/>
            <person name="Lohnert T.H."/>
            <person name="Nordsiek G."/>
            <person name="Reichelt J."/>
            <person name="Scharfe M."/>
            <person name="Schon O."/>
            <person name="Bargues M."/>
            <person name="Terol J."/>
            <person name="Climent J."/>
            <person name="Navarro P."/>
            <person name="Collado C."/>
            <person name="Perez-Perez A."/>
            <person name="Ottenwalder B."/>
            <person name="Duchemin D."/>
            <person name="Cooke R."/>
            <person name="Laudie M."/>
            <person name="Berger-Llauro C."/>
            <person name="Purnelle B."/>
            <person name="Masuy D."/>
            <person name="de Haan M."/>
            <person name="Maarse A.C."/>
            <person name="Alcaraz J.P."/>
            <person name="Cottet A."/>
            <person name="Casacuberta E."/>
            <person name="Monfort A."/>
            <person name="Argiriou A."/>
            <person name="flores M."/>
            <person name="Liguori R."/>
            <person name="Vitale D."/>
            <person name="Mannhaupt G."/>
            <person name="Haase D."/>
            <person name="Schoof H."/>
            <person name="Rudd S."/>
            <person name="Zaccaria P."/>
            <person name="Mewes H.W."/>
            <person name="Mayer K.F."/>
            <person name="Kaul S."/>
            <person name="Town C.D."/>
            <person name="Koo H.L."/>
            <person name="Tallon L.J."/>
            <person name="Jenkins J."/>
            <person name="Rooney T."/>
            <person name="Rizzo M."/>
            <person name="Walts A."/>
            <person name="Utterback T."/>
            <person name="Fujii C.Y."/>
            <person name="Shea T.P."/>
            <person name="Creasy T.H."/>
            <person name="Haas B."/>
            <person name="Maiti R."/>
            <person name="Wu D."/>
            <person name="Peterson J."/>
            <person name="Van Aken S."/>
            <person name="Pai G."/>
            <person name="Militscher J."/>
            <person name="Sellers P."/>
            <person name="Gill J.E."/>
            <person name="Feldblyum T.V."/>
            <person name="Preuss D."/>
            <person name="Lin X."/>
            <person name="Nierman W.C."/>
            <person name="Salzberg S.L."/>
            <person name="White O."/>
            <person name="Venter J.C."/>
            <person name="Fraser C.M."/>
            <person name="Kaneko T."/>
            <person name="Nakamura Y."/>
            <person name="Sato S."/>
            <person name="Kato T."/>
            <person name="Asamizu E."/>
            <person name="Sasamoto S."/>
            <person name="Kimura T."/>
            <person name="Idesawa K."/>
            <person name="Kawashima K."/>
            <person name="Kishida Y."/>
            <person name="Kiyokawa C."/>
            <person name="Kohara M."/>
            <person name="Matsumoto M."/>
            <person name="Matsuno A."/>
            <person name="Muraki A."/>
            <person name="Nakayama S."/>
            <person name="Nakazaki N."/>
            <person name="Shinpo S."/>
            <person name="Takeuchi C."/>
            <person name="Wada T."/>
            <person name="Watanabe A."/>
            <person name="Yamada M."/>
            <person name="Yasuda M."/>
            <person name="Tabata S."/>
        </authorList>
    </citation>
    <scope>NUCLEOTIDE SEQUENCE [LARGE SCALE GENOMIC DNA]</scope>
    <source>
        <strain evidence="3">cv. Columbia</strain>
    </source>
</reference>